<keyword evidence="3" id="KW-1185">Reference proteome</keyword>
<feature type="transmembrane region" description="Helical" evidence="1">
    <location>
        <begin position="25"/>
        <end position="55"/>
    </location>
</feature>
<keyword evidence="1" id="KW-0472">Membrane</keyword>
<dbReference type="Proteomes" id="UP001596410">
    <property type="component" value="Unassembled WGS sequence"/>
</dbReference>
<name>A0ABW2EPW8_9BACI</name>
<evidence type="ECO:0000313" key="3">
    <source>
        <dbReference type="Proteomes" id="UP001596410"/>
    </source>
</evidence>
<dbReference type="Pfam" id="PF04854">
    <property type="entry name" value="DUF624"/>
    <property type="match status" value="1"/>
</dbReference>
<keyword evidence="1" id="KW-1133">Transmembrane helix</keyword>
<dbReference type="EMBL" id="JBHSZV010000047">
    <property type="protein sequence ID" value="MFC7063516.1"/>
    <property type="molecule type" value="Genomic_DNA"/>
</dbReference>
<feature type="transmembrane region" description="Helical" evidence="1">
    <location>
        <begin position="144"/>
        <end position="165"/>
    </location>
</feature>
<evidence type="ECO:0000313" key="2">
    <source>
        <dbReference type="EMBL" id="MFC7063516.1"/>
    </source>
</evidence>
<evidence type="ECO:0000256" key="1">
    <source>
        <dbReference type="SAM" id="Phobius"/>
    </source>
</evidence>
<accession>A0ABW2EPW8</accession>
<protein>
    <submittedName>
        <fullName evidence="2">YesL family protein</fullName>
    </submittedName>
</protein>
<dbReference type="InterPro" id="IPR006938">
    <property type="entry name" value="DUF624"/>
</dbReference>
<feature type="transmembrane region" description="Helical" evidence="1">
    <location>
        <begin position="105"/>
        <end position="132"/>
    </location>
</feature>
<comment type="caution">
    <text evidence="2">The sequence shown here is derived from an EMBL/GenBank/DDBJ whole genome shotgun (WGS) entry which is preliminary data.</text>
</comment>
<sequence>MGLYGLTTFVYQITLWIARLAYLNVLWFVFTLMGLGLLGIFPATAATFALVRLWIQDRSTPVLRKFWSEYKQNFIKSNKLGWSVVPFFATGIIVLNWSLGSTSSISLVVTVLAVIGLIVVSFYSLYLFPVLSHYNVDINEVYKYAFYIAASYPHYACGIIILWIIMVTGFFYTGFLIFFFASITALIFMYGSEVVFNKIQIKQTRAETV</sequence>
<feature type="transmembrane region" description="Helical" evidence="1">
    <location>
        <begin position="80"/>
        <end position="99"/>
    </location>
</feature>
<proteinExistence type="predicted"/>
<reference evidence="3" key="1">
    <citation type="journal article" date="2019" name="Int. J. Syst. Evol. Microbiol.">
        <title>The Global Catalogue of Microorganisms (GCM) 10K type strain sequencing project: providing services to taxonomists for standard genome sequencing and annotation.</title>
        <authorList>
            <consortium name="The Broad Institute Genomics Platform"/>
            <consortium name="The Broad Institute Genome Sequencing Center for Infectious Disease"/>
            <person name="Wu L."/>
            <person name="Ma J."/>
        </authorList>
    </citation>
    <scope>NUCLEOTIDE SEQUENCE [LARGE SCALE GENOMIC DNA]</scope>
    <source>
        <strain evidence="3">CGMCC 4.1621</strain>
    </source>
</reference>
<organism evidence="2 3">
    <name type="scientific">Halobacillus seohaensis</name>
    <dbReference type="NCBI Taxonomy" id="447421"/>
    <lineage>
        <taxon>Bacteria</taxon>
        <taxon>Bacillati</taxon>
        <taxon>Bacillota</taxon>
        <taxon>Bacilli</taxon>
        <taxon>Bacillales</taxon>
        <taxon>Bacillaceae</taxon>
        <taxon>Halobacillus</taxon>
    </lineage>
</organism>
<gene>
    <name evidence="2" type="ORF">ACFQIC_17025</name>
</gene>
<dbReference type="RefSeq" id="WP_204708626.1">
    <property type="nucleotide sequence ID" value="NZ_JBHSZV010000047.1"/>
</dbReference>
<feature type="transmembrane region" description="Helical" evidence="1">
    <location>
        <begin position="171"/>
        <end position="191"/>
    </location>
</feature>
<keyword evidence="1" id="KW-0812">Transmembrane</keyword>